<proteinExistence type="predicted"/>
<organism evidence="2 3">
    <name type="scientific">Mesorhabditis belari</name>
    <dbReference type="NCBI Taxonomy" id="2138241"/>
    <lineage>
        <taxon>Eukaryota</taxon>
        <taxon>Metazoa</taxon>
        <taxon>Ecdysozoa</taxon>
        <taxon>Nematoda</taxon>
        <taxon>Chromadorea</taxon>
        <taxon>Rhabditida</taxon>
        <taxon>Rhabditina</taxon>
        <taxon>Rhabditomorpha</taxon>
        <taxon>Rhabditoidea</taxon>
        <taxon>Rhabditidae</taxon>
        <taxon>Mesorhabditinae</taxon>
        <taxon>Mesorhabditis</taxon>
    </lineage>
</organism>
<protein>
    <submittedName>
        <fullName evidence="3">Uncharacterized protein</fullName>
    </submittedName>
</protein>
<dbReference type="Proteomes" id="UP000887575">
    <property type="component" value="Unassembled WGS sequence"/>
</dbReference>
<evidence type="ECO:0000313" key="3">
    <source>
        <dbReference type="WBParaSite" id="MBELARI_LOCUS5333"/>
    </source>
</evidence>
<reference evidence="3" key="1">
    <citation type="submission" date="2024-02" db="UniProtKB">
        <authorList>
            <consortium name="WormBaseParasite"/>
        </authorList>
    </citation>
    <scope>IDENTIFICATION</scope>
</reference>
<name>A0AAF3FFC7_9BILA</name>
<accession>A0AAF3FFC7</accession>
<sequence length="317" mass="34412">MAERERASRNPIRSAGASEGTPQWTVTRREHTATSPPPPLAEQRNDGDSGPFHTRTVTTTERVQILQMPVPISEGETAPALLLALSSPNGNTTQSVSSTVTTLRNEGTPLIGGMTASGVPLYNGIHMNRDTRQTTTVITTTTTTYRVVELTDSDSMTSSGEFERDFEMISPGSPAEDQTLTIDIPLGTVPPSTVHSQQQISEPRYLIVGKTESSTPGSPSKKNINIELDIAPIEGEEKDEQFEVIDYTISPAESMYVEDQVASTSRSGELVEMPLRHMVDVYHPGTSDTVEVDTTIEYDAVFDEEETVIPDRANASG</sequence>
<feature type="region of interest" description="Disordered" evidence="1">
    <location>
        <begin position="1"/>
        <end position="57"/>
    </location>
</feature>
<dbReference type="AlphaFoldDB" id="A0AAF3FFC7"/>
<dbReference type="WBParaSite" id="MBELARI_LOCUS5333">
    <property type="protein sequence ID" value="MBELARI_LOCUS5333"/>
    <property type="gene ID" value="MBELARI_LOCUS5333"/>
</dbReference>
<evidence type="ECO:0000313" key="2">
    <source>
        <dbReference type="Proteomes" id="UP000887575"/>
    </source>
</evidence>
<evidence type="ECO:0000256" key="1">
    <source>
        <dbReference type="SAM" id="MobiDB-lite"/>
    </source>
</evidence>
<keyword evidence="2" id="KW-1185">Reference proteome</keyword>